<dbReference type="AlphaFoldDB" id="A0A6I6JVB3"/>
<keyword evidence="1" id="KW-0812">Transmembrane</keyword>
<dbReference type="Proteomes" id="UP000428260">
    <property type="component" value="Chromosome"/>
</dbReference>
<name>A0A6I6JVB3_9BACT</name>
<evidence type="ECO:0000313" key="2">
    <source>
        <dbReference type="EMBL" id="QGY47085.1"/>
    </source>
</evidence>
<accession>A0A6I6JVB3</accession>
<feature type="transmembrane region" description="Helical" evidence="1">
    <location>
        <begin position="129"/>
        <end position="146"/>
    </location>
</feature>
<reference evidence="2 3" key="1">
    <citation type="submission" date="2019-11" db="EMBL/GenBank/DDBJ databases">
        <authorList>
            <person name="Zheng R.K."/>
            <person name="Sun C.M."/>
        </authorList>
    </citation>
    <scope>NUCLEOTIDE SEQUENCE [LARGE SCALE GENOMIC DNA]</scope>
    <source>
        <strain evidence="2 3">WC007</strain>
    </source>
</reference>
<proteinExistence type="predicted"/>
<protein>
    <submittedName>
        <fullName evidence="2">Uncharacterized protein</fullName>
    </submittedName>
</protein>
<feature type="transmembrane region" description="Helical" evidence="1">
    <location>
        <begin position="100"/>
        <end position="123"/>
    </location>
</feature>
<feature type="transmembrane region" description="Helical" evidence="1">
    <location>
        <begin position="66"/>
        <end position="88"/>
    </location>
</feature>
<evidence type="ECO:0000313" key="3">
    <source>
        <dbReference type="Proteomes" id="UP000428260"/>
    </source>
</evidence>
<feature type="transmembrane region" description="Helical" evidence="1">
    <location>
        <begin position="179"/>
        <end position="198"/>
    </location>
</feature>
<dbReference type="EMBL" id="CP046401">
    <property type="protein sequence ID" value="QGY47085.1"/>
    <property type="molecule type" value="Genomic_DNA"/>
</dbReference>
<keyword evidence="3" id="KW-1185">Reference proteome</keyword>
<keyword evidence="1" id="KW-1133">Transmembrane helix</keyword>
<dbReference type="KEGG" id="mcos:GM418_26510"/>
<feature type="transmembrane region" description="Helical" evidence="1">
    <location>
        <begin position="35"/>
        <end position="54"/>
    </location>
</feature>
<feature type="transmembrane region" description="Helical" evidence="1">
    <location>
        <begin position="153"/>
        <end position="173"/>
    </location>
</feature>
<evidence type="ECO:0000256" key="1">
    <source>
        <dbReference type="SAM" id="Phobius"/>
    </source>
</evidence>
<sequence>MEKTIDQNETLDARKSLQIINATIETSKKLLTDDGLLLICWGFVFSFGNLWRYYKQAVLTAWWLRNIFDALQILLGIAVIALTAYFIFFRKKKAITYTAISTRFVWIGVIVAHNMMVLITKYILTDINFALIQPLQLVLIGFAFFVSGGIYRYYLLSVSGVIMWIAAVSAARFSLNDQFLIRGIAEVICFIIPGILMYTPQKKQTAHV</sequence>
<organism evidence="2 3">
    <name type="scientific">Maribellus comscasis</name>
    <dbReference type="NCBI Taxonomy" id="2681766"/>
    <lineage>
        <taxon>Bacteria</taxon>
        <taxon>Pseudomonadati</taxon>
        <taxon>Bacteroidota</taxon>
        <taxon>Bacteroidia</taxon>
        <taxon>Marinilabiliales</taxon>
        <taxon>Prolixibacteraceae</taxon>
        <taxon>Maribellus</taxon>
    </lineage>
</organism>
<dbReference type="RefSeq" id="WP_158870607.1">
    <property type="nucleotide sequence ID" value="NZ_CP046401.1"/>
</dbReference>
<keyword evidence="1" id="KW-0472">Membrane</keyword>
<gene>
    <name evidence="2" type="ORF">GM418_26510</name>
</gene>